<accession>A0A0A9YPY3</accession>
<dbReference type="Pfam" id="PF01025">
    <property type="entry name" value="GrpE"/>
    <property type="match status" value="1"/>
</dbReference>
<evidence type="ECO:0000313" key="4">
    <source>
        <dbReference type="EMBL" id="JAG31575.1"/>
    </source>
</evidence>
<dbReference type="InterPro" id="IPR000740">
    <property type="entry name" value="GrpE"/>
</dbReference>
<dbReference type="EMBL" id="GDHC01002834">
    <property type="protein sequence ID" value="JAQ15795.1"/>
    <property type="molecule type" value="Transcribed_RNA"/>
</dbReference>
<dbReference type="Gene3D" id="3.90.20.20">
    <property type="match status" value="1"/>
</dbReference>
<dbReference type="GO" id="GO:0051087">
    <property type="term" value="F:protein-folding chaperone binding"/>
    <property type="evidence" value="ECO:0007669"/>
    <property type="project" value="InterPro"/>
</dbReference>
<reference evidence="5" key="3">
    <citation type="journal article" date="2016" name="Gigascience">
        <title>De novo construction of an expanded transcriptome assembly for the western tarnished plant bug, Lygus hesperus.</title>
        <authorList>
            <person name="Tassone E.E."/>
            <person name="Geib S.M."/>
            <person name="Hall B."/>
            <person name="Fabrick J.A."/>
            <person name="Brent C.S."/>
            <person name="Hull J.J."/>
        </authorList>
    </citation>
    <scope>NUCLEOTIDE SEQUENCE</scope>
</reference>
<dbReference type="InterPro" id="IPR009012">
    <property type="entry name" value="GrpE_head"/>
</dbReference>
<protein>
    <submittedName>
        <fullName evidence="5">GrpE, mitochondrial</fullName>
    </submittedName>
</protein>
<gene>
    <name evidence="5" type="primary">mge1</name>
    <name evidence="4" type="ORF">CM83_2578</name>
    <name evidence="5" type="ORF">g.99326</name>
</gene>
<keyword evidence="2" id="KW-0143">Chaperone</keyword>
<dbReference type="AlphaFoldDB" id="A0A0A9YPY3"/>
<reference evidence="4" key="1">
    <citation type="journal article" date="2014" name="PLoS ONE">
        <title>Transcriptome-Based Identification of ABC Transporters in the Western Tarnished Plant Bug Lygus hesperus.</title>
        <authorList>
            <person name="Hull J.J."/>
            <person name="Chaney K."/>
            <person name="Geib S.M."/>
            <person name="Fabrick J.A."/>
            <person name="Brent C.S."/>
            <person name="Walsh D."/>
            <person name="Lavine L.C."/>
        </authorList>
    </citation>
    <scope>NUCLEOTIDE SEQUENCE</scope>
</reference>
<dbReference type="GO" id="GO:0051082">
    <property type="term" value="F:unfolded protein binding"/>
    <property type="evidence" value="ECO:0007669"/>
    <property type="project" value="TreeGrafter"/>
</dbReference>
<dbReference type="GO" id="GO:0006457">
    <property type="term" value="P:protein folding"/>
    <property type="evidence" value="ECO:0007669"/>
    <property type="project" value="InterPro"/>
</dbReference>
<dbReference type="GO" id="GO:0042803">
    <property type="term" value="F:protein homodimerization activity"/>
    <property type="evidence" value="ECO:0007669"/>
    <property type="project" value="InterPro"/>
</dbReference>
<sequence length="112" mass="12485">MLEVSDAFDIALQMSRESAKKDASGEITKLVDGIEMTYKLFHKVLDEVGVKKYDSLGQKIDPHLHFVNAQVHDPAHEPGVITYVIKEGYTIHDRVLRPAQVIISADVDTISP</sequence>
<comment type="similarity">
    <text evidence="1 3">Belongs to the GrpE family.</text>
</comment>
<proteinExistence type="inferred from homology"/>
<organism evidence="4">
    <name type="scientific">Lygus hesperus</name>
    <name type="common">Western plant bug</name>
    <dbReference type="NCBI Taxonomy" id="30085"/>
    <lineage>
        <taxon>Eukaryota</taxon>
        <taxon>Metazoa</taxon>
        <taxon>Ecdysozoa</taxon>
        <taxon>Arthropoda</taxon>
        <taxon>Hexapoda</taxon>
        <taxon>Insecta</taxon>
        <taxon>Pterygota</taxon>
        <taxon>Neoptera</taxon>
        <taxon>Paraneoptera</taxon>
        <taxon>Hemiptera</taxon>
        <taxon>Heteroptera</taxon>
        <taxon>Panheteroptera</taxon>
        <taxon>Cimicomorpha</taxon>
        <taxon>Miridae</taxon>
        <taxon>Mirini</taxon>
        <taxon>Lygus</taxon>
    </lineage>
</organism>
<evidence type="ECO:0000256" key="3">
    <source>
        <dbReference type="RuleBase" id="RU004478"/>
    </source>
</evidence>
<reference evidence="4" key="2">
    <citation type="submission" date="2014-07" db="EMBL/GenBank/DDBJ databases">
        <authorList>
            <person name="Hull J."/>
        </authorList>
    </citation>
    <scope>NUCLEOTIDE SEQUENCE</scope>
</reference>
<evidence type="ECO:0000313" key="5">
    <source>
        <dbReference type="EMBL" id="JAQ15795.1"/>
    </source>
</evidence>
<evidence type="ECO:0000256" key="2">
    <source>
        <dbReference type="ARBA" id="ARBA00023186"/>
    </source>
</evidence>
<dbReference type="EMBL" id="GBHO01012029">
    <property type="protein sequence ID" value="JAG31575.1"/>
    <property type="molecule type" value="Transcribed_RNA"/>
</dbReference>
<name>A0A0A9YPY3_LYGHE</name>
<dbReference type="SUPFAM" id="SSF58014">
    <property type="entry name" value="Coiled-coil domain of nucleotide exchange factor GrpE"/>
    <property type="match status" value="1"/>
</dbReference>
<dbReference type="GO" id="GO:0000774">
    <property type="term" value="F:adenyl-nucleotide exchange factor activity"/>
    <property type="evidence" value="ECO:0007669"/>
    <property type="project" value="InterPro"/>
</dbReference>
<dbReference type="PANTHER" id="PTHR21237">
    <property type="entry name" value="GRPE PROTEIN"/>
    <property type="match status" value="1"/>
</dbReference>
<evidence type="ECO:0000256" key="1">
    <source>
        <dbReference type="ARBA" id="ARBA00009054"/>
    </source>
</evidence>
<dbReference type="PANTHER" id="PTHR21237:SF23">
    <property type="entry name" value="GRPE PROTEIN HOMOLOG, MITOCHONDRIAL"/>
    <property type="match status" value="1"/>
</dbReference>
<dbReference type="SUPFAM" id="SSF51064">
    <property type="entry name" value="Head domain of nucleotide exchange factor GrpE"/>
    <property type="match status" value="1"/>
</dbReference>
<dbReference type="CDD" id="cd00446">
    <property type="entry name" value="GrpE"/>
    <property type="match status" value="1"/>
</dbReference>
<dbReference type="PRINTS" id="PR00773">
    <property type="entry name" value="GRPEPROTEIN"/>
</dbReference>
<dbReference type="Gene3D" id="2.30.22.10">
    <property type="entry name" value="Head domain of nucleotide exchange factor GrpE"/>
    <property type="match status" value="1"/>
</dbReference>
<dbReference type="InterPro" id="IPR013805">
    <property type="entry name" value="GrpE_CC"/>
</dbReference>